<dbReference type="GeneTree" id="ENSGT00940000163922"/>
<evidence type="ECO:0000256" key="4">
    <source>
        <dbReference type="ARBA" id="ARBA00022989"/>
    </source>
</evidence>
<feature type="transmembrane region" description="Helical" evidence="6">
    <location>
        <begin position="70"/>
        <end position="91"/>
    </location>
</feature>
<protein>
    <recommendedName>
        <fullName evidence="6">Multidrug and toxin extrusion protein</fullName>
    </recommendedName>
</protein>
<feature type="transmembrane region" description="Helical" evidence="6">
    <location>
        <begin position="341"/>
        <end position="362"/>
    </location>
</feature>
<dbReference type="GO" id="GO:1990961">
    <property type="term" value="P:xenobiotic detoxification by transmembrane export across the plasma membrane"/>
    <property type="evidence" value="ECO:0007669"/>
    <property type="project" value="InterPro"/>
</dbReference>
<feature type="transmembrane region" description="Helical" evidence="6">
    <location>
        <begin position="409"/>
        <end position="431"/>
    </location>
</feature>
<dbReference type="GO" id="GO:0016020">
    <property type="term" value="C:membrane"/>
    <property type="evidence" value="ECO:0007669"/>
    <property type="project" value="UniProtKB-SubCell"/>
</dbReference>
<dbReference type="GO" id="GO:0042910">
    <property type="term" value="F:xenobiotic transmembrane transporter activity"/>
    <property type="evidence" value="ECO:0007669"/>
    <property type="project" value="InterPro"/>
</dbReference>
<dbReference type="Pfam" id="PF01554">
    <property type="entry name" value="MatE"/>
    <property type="match status" value="2"/>
</dbReference>
<feature type="transmembrane region" description="Helical" evidence="6">
    <location>
        <begin position="267"/>
        <end position="286"/>
    </location>
</feature>
<dbReference type="InterPro" id="IPR045069">
    <property type="entry name" value="MATE_euk"/>
</dbReference>
<name>A0A8C6Q3V9_NOTFU</name>
<keyword evidence="9" id="KW-1185">Reference proteome</keyword>
<accession>A0A8C6Q3V9</accession>
<comment type="similarity">
    <text evidence="2 6">Belongs to the multi antimicrobial extrusion (MATE) (TC 2.A.66.1) family.</text>
</comment>
<dbReference type="GO" id="GO:0015297">
    <property type="term" value="F:antiporter activity"/>
    <property type="evidence" value="ECO:0007669"/>
    <property type="project" value="InterPro"/>
</dbReference>
<evidence type="ECO:0000313" key="9">
    <source>
        <dbReference type="Proteomes" id="UP000694548"/>
    </source>
</evidence>
<evidence type="ECO:0000256" key="3">
    <source>
        <dbReference type="ARBA" id="ARBA00022692"/>
    </source>
</evidence>
<keyword evidence="5 6" id="KW-0472">Membrane</keyword>
<keyword evidence="3 6" id="KW-0812">Transmembrane</keyword>
<feature type="region of interest" description="Disordered" evidence="7">
    <location>
        <begin position="1"/>
        <end position="24"/>
    </location>
</feature>
<feature type="transmembrane region" description="Helical" evidence="6">
    <location>
        <begin position="174"/>
        <end position="194"/>
    </location>
</feature>
<evidence type="ECO:0000313" key="8">
    <source>
        <dbReference type="Ensembl" id="ENSNFUP00015052532.1"/>
    </source>
</evidence>
<feature type="region of interest" description="Disordered" evidence="7">
    <location>
        <begin position="488"/>
        <end position="512"/>
    </location>
</feature>
<feature type="transmembrane region" description="Helical" evidence="6">
    <location>
        <begin position="97"/>
        <end position="124"/>
    </location>
</feature>
<proteinExistence type="inferred from homology"/>
<evidence type="ECO:0000256" key="7">
    <source>
        <dbReference type="SAM" id="MobiDB-lite"/>
    </source>
</evidence>
<dbReference type="Ensembl" id="ENSNFUT00015054774.1">
    <property type="protein sequence ID" value="ENSNFUP00015052532.1"/>
    <property type="gene ID" value="ENSNFUG00015024499.1"/>
</dbReference>
<dbReference type="NCBIfam" id="TIGR00797">
    <property type="entry name" value="matE"/>
    <property type="match status" value="1"/>
</dbReference>
<feature type="transmembrane region" description="Helical" evidence="6">
    <location>
        <begin position="528"/>
        <end position="547"/>
    </location>
</feature>
<evidence type="ECO:0000256" key="2">
    <source>
        <dbReference type="ARBA" id="ARBA00010199"/>
    </source>
</evidence>
<dbReference type="AlphaFoldDB" id="A0A8C6Q3V9"/>
<reference evidence="8" key="1">
    <citation type="submission" date="2014-08" db="EMBL/GenBank/DDBJ databases">
        <authorList>
            <person name="Senf B."/>
            <person name="Petzold A."/>
            <person name="Downie B.R."/>
            <person name="Koch P."/>
            <person name="Platzer M."/>
        </authorList>
    </citation>
    <scope>NUCLEOTIDE SEQUENCE [LARGE SCALE GENOMIC DNA]</scope>
    <source>
        <strain evidence="8">GRZ</strain>
    </source>
</reference>
<dbReference type="Proteomes" id="UP000694548">
    <property type="component" value="Chromosome sgr11"/>
</dbReference>
<reference evidence="8" key="3">
    <citation type="submission" date="2025-09" db="UniProtKB">
        <authorList>
            <consortium name="Ensembl"/>
        </authorList>
    </citation>
    <scope>IDENTIFICATION</scope>
</reference>
<evidence type="ECO:0000256" key="5">
    <source>
        <dbReference type="ARBA" id="ARBA00023136"/>
    </source>
</evidence>
<feature type="compositionally biased region" description="Basic and acidic residues" evidence="7">
    <location>
        <begin position="498"/>
        <end position="512"/>
    </location>
</feature>
<reference evidence="8" key="2">
    <citation type="submission" date="2025-08" db="UniProtKB">
        <authorList>
            <consortium name="Ensembl"/>
        </authorList>
    </citation>
    <scope>IDENTIFICATION</scope>
</reference>
<dbReference type="InterPro" id="IPR002528">
    <property type="entry name" value="MATE_fam"/>
</dbReference>
<dbReference type="PANTHER" id="PTHR11206">
    <property type="entry name" value="MULTIDRUG RESISTANCE PROTEIN"/>
    <property type="match status" value="1"/>
</dbReference>
<comment type="subcellular location">
    <subcellularLocation>
        <location evidence="1">Membrane</location>
        <topology evidence="1">Multi-pass membrane protein</topology>
    </subcellularLocation>
</comment>
<keyword evidence="4 6" id="KW-1133">Transmembrane helix</keyword>
<feature type="transmembrane region" description="Helical" evidence="6">
    <location>
        <begin position="306"/>
        <end position="329"/>
    </location>
</feature>
<feature type="transmembrane region" description="Helical" evidence="6">
    <location>
        <begin position="145"/>
        <end position="168"/>
    </location>
</feature>
<sequence length="577" mass="62945">MEKQGSLEPAHPLPGAEPVSGVAKTEGAHGDEATTFASSKLFRCACVKRWLPPAYREELYHVLRLTGPLLLARILNFLLPFVNTIFCGHIGNAELAGFAIASATINVTTTATGYGLALACDTLISQTFGGKNMIRVGVILQRSSLILLLFCLPCWGLLINAHNLLLLLQQEEEVARIAQLYVMMFLPAVPGIILPQMYTAAVANIFNLGINYVLISFLKMGAVGSAIANSLSQIVICLLLFGYIRWKKLHKQTWGGWSTDCLQDWGSYMKLAVPSTFMVCFEWWIWEVGGFLAGVLGEVDLAAQHVLLEIGAITYMFPLGVHAAACVRVGNALGAGETSRAIVICKVTLVLSGVLAVFQGFVLAGSKSVVGYIFTTDDICDDLNVSSLQQHRIVLLNQSLMFAAKLRLLGFWIGLLLCVLLQTGFFLFLIFKLNWKKVTQKAQLRAGKMIVVTPIRPSFLSQNIPCLINVFKTVHYIFCIIKAQSSSEPEKGLTVGGPKREGEDDKNTSNTKAEEKLSISQLITRRGLALLFSILTLTIGVAFHIAFPAPEPSIQSKANFTLIWANDSTPASLNSSF</sequence>
<dbReference type="CDD" id="cd13132">
    <property type="entry name" value="MATE_eukaryotic"/>
    <property type="match status" value="1"/>
</dbReference>
<organism evidence="8 9">
    <name type="scientific">Nothobranchius furzeri</name>
    <name type="common">Turquoise killifish</name>
    <dbReference type="NCBI Taxonomy" id="105023"/>
    <lineage>
        <taxon>Eukaryota</taxon>
        <taxon>Metazoa</taxon>
        <taxon>Chordata</taxon>
        <taxon>Craniata</taxon>
        <taxon>Vertebrata</taxon>
        <taxon>Euteleostomi</taxon>
        <taxon>Actinopterygii</taxon>
        <taxon>Neopterygii</taxon>
        <taxon>Teleostei</taxon>
        <taxon>Neoteleostei</taxon>
        <taxon>Acanthomorphata</taxon>
        <taxon>Ovalentaria</taxon>
        <taxon>Atherinomorphae</taxon>
        <taxon>Cyprinodontiformes</taxon>
        <taxon>Nothobranchiidae</taxon>
        <taxon>Nothobranchius</taxon>
    </lineage>
</organism>
<evidence type="ECO:0000256" key="6">
    <source>
        <dbReference type="RuleBase" id="RU004914"/>
    </source>
</evidence>
<evidence type="ECO:0000256" key="1">
    <source>
        <dbReference type="ARBA" id="ARBA00004141"/>
    </source>
</evidence>
<feature type="transmembrane region" description="Helical" evidence="6">
    <location>
        <begin position="226"/>
        <end position="246"/>
    </location>
</feature>
<gene>
    <name evidence="8" type="primary">slc47a1</name>
</gene>